<comment type="caution">
    <text evidence="1">The sequence shown here is derived from an EMBL/GenBank/DDBJ whole genome shotgun (WGS) entry which is preliminary data.</text>
</comment>
<organism evidence="1 2">
    <name type="scientific">Candidatus Schekmanbacteria bacterium GWA2_38_11</name>
    <dbReference type="NCBI Taxonomy" id="1817876"/>
    <lineage>
        <taxon>Bacteria</taxon>
        <taxon>Candidatus Schekmaniibacteriota</taxon>
    </lineage>
</organism>
<dbReference type="EMBL" id="MGDB01000124">
    <property type="protein sequence ID" value="OGL39249.1"/>
    <property type="molecule type" value="Genomic_DNA"/>
</dbReference>
<dbReference type="AlphaFoldDB" id="A0A1F7RCH0"/>
<name>A0A1F7RCH0_9BACT</name>
<protein>
    <submittedName>
        <fullName evidence="1">Uncharacterized protein</fullName>
    </submittedName>
</protein>
<dbReference type="Proteomes" id="UP000178526">
    <property type="component" value="Unassembled WGS sequence"/>
</dbReference>
<sequence>MEDFNLMLDSLDKKNKEMKFIGTKSTLLLTELLSEMGKGELSANEVGNKVNEVLNKVKELTSLTESPSTGSSQD</sequence>
<proteinExistence type="predicted"/>
<reference evidence="1 2" key="1">
    <citation type="journal article" date="2016" name="Nat. Commun.">
        <title>Thousands of microbial genomes shed light on interconnected biogeochemical processes in an aquifer system.</title>
        <authorList>
            <person name="Anantharaman K."/>
            <person name="Brown C.T."/>
            <person name="Hug L.A."/>
            <person name="Sharon I."/>
            <person name="Castelle C.J."/>
            <person name="Probst A.J."/>
            <person name="Thomas B.C."/>
            <person name="Singh A."/>
            <person name="Wilkins M.J."/>
            <person name="Karaoz U."/>
            <person name="Brodie E.L."/>
            <person name="Williams K.H."/>
            <person name="Hubbard S.S."/>
            <person name="Banfield J.F."/>
        </authorList>
    </citation>
    <scope>NUCLEOTIDE SEQUENCE [LARGE SCALE GENOMIC DNA]</scope>
</reference>
<accession>A0A1F7RCH0</accession>
<evidence type="ECO:0000313" key="1">
    <source>
        <dbReference type="EMBL" id="OGL39249.1"/>
    </source>
</evidence>
<gene>
    <name evidence="1" type="ORF">A2042_07220</name>
</gene>
<evidence type="ECO:0000313" key="2">
    <source>
        <dbReference type="Proteomes" id="UP000178526"/>
    </source>
</evidence>